<evidence type="ECO:0000313" key="1">
    <source>
        <dbReference type="EMBL" id="GFS19290.1"/>
    </source>
</evidence>
<proteinExistence type="predicted"/>
<evidence type="ECO:0000313" key="2">
    <source>
        <dbReference type="Proteomes" id="UP000762676"/>
    </source>
</evidence>
<sequence length="135" mass="15432">MSRKLQVWSLIDVADFSMSRKLQVWSSELSSCHSGRHDDKDQDDDQVADAKYEALVNHGGYRGSHGNDDVEQESKYERMVEDKEKKKDPNHFAFQSKELSISAKWTSVVRGQSWQLTKSTLENAFIPHTGFLVPS</sequence>
<gene>
    <name evidence="1" type="ORF">ElyMa_001542000</name>
</gene>
<organism evidence="1 2">
    <name type="scientific">Elysia marginata</name>
    <dbReference type="NCBI Taxonomy" id="1093978"/>
    <lineage>
        <taxon>Eukaryota</taxon>
        <taxon>Metazoa</taxon>
        <taxon>Spiralia</taxon>
        <taxon>Lophotrochozoa</taxon>
        <taxon>Mollusca</taxon>
        <taxon>Gastropoda</taxon>
        <taxon>Heterobranchia</taxon>
        <taxon>Euthyneura</taxon>
        <taxon>Panpulmonata</taxon>
        <taxon>Sacoglossa</taxon>
        <taxon>Placobranchoidea</taxon>
        <taxon>Plakobranchidae</taxon>
        <taxon>Elysia</taxon>
    </lineage>
</organism>
<accession>A0AAV4JAB4</accession>
<dbReference type="EMBL" id="BMAT01003060">
    <property type="protein sequence ID" value="GFS19290.1"/>
    <property type="molecule type" value="Genomic_DNA"/>
</dbReference>
<protein>
    <submittedName>
        <fullName evidence="1">Uncharacterized protein</fullName>
    </submittedName>
</protein>
<dbReference type="Proteomes" id="UP000762676">
    <property type="component" value="Unassembled WGS sequence"/>
</dbReference>
<keyword evidence="2" id="KW-1185">Reference proteome</keyword>
<comment type="caution">
    <text evidence="1">The sequence shown here is derived from an EMBL/GenBank/DDBJ whole genome shotgun (WGS) entry which is preliminary data.</text>
</comment>
<name>A0AAV4JAB4_9GAST</name>
<reference evidence="1 2" key="1">
    <citation type="journal article" date="2021" name="Elife">
        <title>Chloroplast acquisition without the gene transfer in kleptoplastic sea slugs, Plakobranchus ocellatus.</title>
        <authorList>
            <person name="Maeda T."/>
            <person name="Takahashi S."/>
            <person name="Yoshida T."/>
            <person name="Shimamura S."/>
            <person name="Takaki Y."/>
            <person name="Nagai Y."/>
            <person name="Toyoda A."/>
            <person name="Suzuki Y."/>
            <person name="Arimoto A."/>
            <person name="Ishii H."/>
            <person name="Satoh N."/>
            <person name="Nishiyama T."/>
            <person name="Hasebe M."/>
            <person name="Maruyama T."/>
            <person name="Minagawa J."/>
            <person name="Obokata J."/>
            <person name="Shigenobu S."/>
        </authorList>
    </citation>
    <scope>NUCLEOTIDE SEQUENCE [LARGE SCALE GENOMIC DNA]</scope>
</reference>
<dbReference type="AlphaFoldDB" id="A0AAV4JAB4"/>